<evidence type="ECO:0000313" key="3">
    <source>
        <dbReference type="Proteomes" id="UP000038010"/>
    </source>
</evidence>
<dbReference type="VEuPathDB" id="FungiDB:AB675_5349"/>
<feature type="region of interest" description="Disordered" evidence="1">
    <location>
        <begin position="52"/>
        <end position="81"/>
    </location>
</feature>
<dbReference type="SUPFAM" id="SSF47095">
    <property type="entry name" value="HMG-box"/>
    <property type="match status" value="1"/>
</dbReference>
<feature type="region of interest" description="Disordered" evidence="1">
    <location>
        <begin position="287"/>
        <end position="343"/>
    </location>
</feature>
<organism evidence="2 3">
    <name type="scientific">Cyphellophora attinorum</name>
    <dbReference type="NCBI Taxonomy" id="1664694"/>
    <lineage>
        <taxon>Eukaryota</taxon>
        <taxon>Fungi</taxon>
        <taxon>Dikarya</taxon>
        <taxon>Ascomycota</taxon>
        <taxon>Pezizomycotina</taxon>
        <taxon>Eurotiomycetes</taxon>
        <taxon>Chaetothyriomycetidae</taxon>
        <taxon>Chaetothyriales</taxon>
        <taxon>Cyphellophoraceae</taxon>
        <taxon>Cyphellophora</taxon>
    </lineage>
</organism>
<dbReference type="STRING" id="1664694.A0A0N1H701"/>
<proteinExistence type="predicted"/>
<gene>
    <name evidence="2" type="ORF">AB675_5349</name>
</gene>
<sequence>MSVDELRQHLECVEQGTLIQAINLMCSADYDLYHNLHTSVYAGNILSVTLKPPSTSTANLKTDPKKRKSDYDATPAPVTSKRFKGQVPRRPKAPYALYMQSARCHIARSLGVAATSPEVAAEGTRIWQTMPQAEKVVSPSSSSFITASSNRPQVWEGQYQKRLAEYRVKMAAYEADHEAPVVEVDATIHLENCSCCGAVFNINDQKAAGCEYHPGDLYFEDELVRDLRIDAAKIFEMMRSGPEHFDWSCCYMSGEYKGCTKAVRHSIGVLSRQVKLVRGGLKPLKTNPRAKHCGYGQHRGPVKDSALSDVTDDAESSAVTYASDSEDDRPGWWRKQRVMDSPS</sequence>
<evidence type="ECO:0000313" key="2">
    <source>
        <dbReference type="EMBL" id="KPI42026.1"/>
    </source>
</evidence>
<dbReference type="Proteomes" id="UP000038010">
    <property type="component" value="Unassembled WGS sequence"/>
</dbReference>
<comment type="caution">
    <text evidence="2">The sequence shown here is derived from an EMBL/GenBank/DDBJ whole genome shotgun (WGS) entry which is preliminary data.</text>
</comment>
<dbReference type="OrthoDB" id="5550281at2759"/>
<dbReference type="RefSeq" id="XP_018001989.1">
    <property type="nucleotide sequence ID" value="XM_018145555.1"/>
</dbReference>
<evidence type="ECO:0008006" key="4">
    <source>
        <dbReference type="Google" id="ProtNLM"/>
    </source>
</evidence>
<protein>
    <recommendedName>
        <fullName evidence="4">HMG box domain-containing protein</fullName>
    </recommendedName>
</protein>
<dbReference type="InterPro" id="IPR036910">
    <property type="entry name" value="HMG_box_dom_sf"/>
</dbReference>
<evidence type="ECO:0000256" key="1">
    <source>
        <dbReference type="SAM" id="MobiDB-lite"/>
    </source>
</evidence>
<dbReference type="GeneID" id="28737435"/>
<dbReference type="Gene3D" id="1.10.30.10">
    <property type="entry name" value="High mobility group box domain"/>
    <property type="match status" value="1"/>
</dbReference>
<accession>A0A0N1H701</accession>
<keyword evidence="3" id="KW-1185">Reference proteome</keyword>
<dbReference type="AlphaFoldDB" id="A0A0N1H701"/>
<dbReference type="EMBL" id="LFJN01000008">
    <property type="protein sequence ID" value="KPI42026.1"/>
    <property type="molecule type" value="Genomic_DNA"/>
</dbReference>
<name>A0A0N1H701_9EURO</name>
<reference evidence="2 3" key="1">
    <citation type="submission" date="2015-06" db="EMBL/GenBank/DDBJ databases">
        <title>Draft genome of the ant-associated black yeast Phialophora attae CBS 131958.</title>
        <authorList>
            <person name="Moreno L.F."/>
            <person name="Stielow B.J."/>
            <person name="de Hoog S."/>
            <person name="Vicente V.A."/>
            <person name="Weiss V.A."/>
            <person name="de Vries M."/>
            <person name="Cruz L.M."/>
            <person name="Souza E.M."/>
        </authorList>
    </citation>
    <scope>NUCLEOTIDE SEQUENCE [LARGE SCALE GENOMIC DNA]</scope>
    <source>
        <strain evidence="2 3">CBS 131958</strain>
    </source>
</reference>